<keyword evidence="4 6" id="KW-1133">Transmembrane helix</keyword>
<keyword evidence="5 6" id="KW-0472">Membrane</keyword>
<comment type="caution">
    <text evidence="9">The sequence shown here is derived from an EMBL/GenBank/DDBJ whole genome shotgun (WGS) entry which is preliminary data.</text>
</comment>
<dbReference type="InterPro" id="IPR021940">
    <property type="entry name" value="CER1-like_C"/>
</dbReference>
<keyword evidence="3 6" id="KW-0812">Transmembrane</keyword>
<evidence type="ECO:0000313" key="9">
    <source>
        <dbReference type="EMBL" id="KAG9440237.1"/>
    </source>
</evidence>
<evidence type="ECO:0000259" key="8">
    <source>
        <dbReference type="Pfam" id="PF12076"/>
    </source>
</evidence>
<evidence type="ECO:0000259" key="7">
    <source>
        <dbReference type="Pfam" id="PF04116"/>
    </source>
</evidence>
<proteinExistence type="inferred from homology"/>
<dbReference type="GO" id="GO:0008610">
    <property type="term" value="P:lipid biosynthetic process"/>
    <property type="evidence" value="ECO:0007669"/>
    <property type="project" value="InterPro"/>
</dbReference>
<dbReference type="InterPro" id="IPR050307">
    <property type="entry name" value="Sterol_Desaturase_Related"/>
</dbReference>
<reference evidence="9 10" key="1">
    <citation type="submission" date="2021-07" db="EMBL/GenBank/DDBJ databases">
        <title>The Aristolochia fimbriata genome: insights into angiosperm evolution, floral development and chemical biosynthesis.</title>
        <authorList>
            <person name="Jiao Y."/>
        </authorList>
    </citation>
    <scope>NUCLEOTIDE SEQUENCE [LARGE SCALE GENOMIC DNA]</scope>
    <source>
        <strain evidence="9">IBCAS-2021</strain>
        <tissue evidence="9">Leaf</tissue>
    </source>
</reference>
<dbReference type="GO" id="GO:0005506">
    <property type="term" value="F:iron ion binding"/>
    <property type="evidence" value="ECO:0007669"/>
    <property type="project" value="InterPro"/>
</dbReference>
<dbReference type="Pfam" id="PF04116">
    <property type="entry name" value="FA_hydroxylase"/>
    <property type="match status" value="1"/>
</dbReference>
<dbReference type="GO" id="GO:0016020">
    <property type="term" value="C:membrane"/>
    <property type="evidence" value="ECO:0007669"/>
    <property type="project" value="UniProtKB-SubCell"/>
</dbReference>
<evidence type="ECO:0000256" key="2">
    <source>
        <dbReference type="ARBA" id="ARBA00009324"/>
    </source>
</evidence>
<evidence type="ECO:0000256" key="3">
    <source>
        <dbReference type="ARBA" id="ARBA00022692"/>
    </source>
</evidence>
<feature type="transmembrane region" description="Helical" evidence="6">
    <location>
        <begin position="193"/>
        <end position="212"/>
    </location>
</feature>
<dbReference type="PANTHER" id="PTHR11863">
    <property type="entry name" value="STEROL DESATURASE"/>
    <property type="match status" value="1"/>
</dbReference>
<gene>
    <name evidence="9" type="ORF">H6P81_020402</name>
</gene>
<dbReference type="GO" id="GO:0016491">
    <property type="term" value="F:oxidoreductase activity"/>
    <property type="evidence" value="ECO:0007669"/>
    <property type="project" value="InterPro"/>
</dbReference>
<evidence type="ECO:0008006" key="11">
    <source>
        <dbReference type="Google" id="ProtNLM"/>
    </source>
</evidence>
<name>A0AAV7DXK3_ARIFI</name>
<feature type="transmembrane region" description="Helical" evidence="6">
    <location>
        <begin position="325"/>
        <end position="345"/>
    </location>
</feature>
<dbReference type="EMBL" id="JAINDJ010000008">
    <property type="protein sequence ID" value="KAG9440237.1"/>
    <property type="molecule type" value="Genomic_DNA"/>
</dbReference>
<evidence type="ECO:0000256" key="6">
    <source>
        <dbReference type="SAM" id="Phobius"/>
    </source>
</evidence>
<comment type="similarity">
    <text evidence="2">Belongs to the sterol desaturase family.</text>
</comment>
<dbReference type="Proteomes" id="UP000825729">
    <property type="component" value="Unassembled WGS sequence"/>
</dbReference>
<evidence type="ECO:0000256" key="4">
    <source>
        <dbReference type="ARBA" id="ARBA00022989"/>
    </source>
</evidence>
<feature type="domain" description="Fatty acid hydroxylase" evidence="7">
    <location>
        <begin position="133"/>
        <end position="272"/>
    </location>
</feature>
<comment type="subcellular location">
    <subcellularLocation>
        <location evidence="1">Membrane</location>
        <topology evidence="1">Multi-pass membrane protein</topology>
    </subcellularLocation>
</comment>
<dbReference type="Pfam" id="PF12076">
    <property type="entry name" value="CER1-like_C"/>
    <property type="match status" value="1"/>
</dbReference>
<keyword evidence="10" id="KW-1185">Reference proteome</keyword>
<organism evidence="9 10">
    <name type="scientific">Aristolochia fimbriata</name>
    <name type="common">White veined hardy Dutchman's pipe vine</name>
    <dbReference type="NCBI Taxonomy" id="158543"/>
    <lineage>
        <taxon>Eukaryota</taxon>
        <taxon>Viridiplantae</taxon>
        <taxon>Streptophyta</taxon>
        <taxon>Embryophyta</taxon>
        <taxon>Tracheophyta</taxon>
        <taxon>Spermatophyta</taxon>
        <taxon>Magnoliopsida</taxon>
        <taxon>Magnoliidae</taxon>
        <taxon>Piperales</taxon>
        <taxon>Aristolochiaceae</taxon>
        <taxon>Aristolochia</taxon>
    </lineage>
</organism>
<sequence length="627" mass="72761">MASKPGLLTAWPWQMLGSFKYVVLAPWVAHSIYSWVTKPEEERDLTNFLILPIVLWRWVHHQIWNSLSRFQTARSKHKIVNKGIEFEQVDREQNWDDNILLNGLIYYLINHYVSGASHLPMWRTDGMILTILLHMGPVEFLYYWLHRALHHHYLYSRYHSHHHSSMVTEPITSVTHPFVEILSYFSLFSIPHLVMSFTGTASLLAIATYLTYIDFMNTMGHCNFELIPNWVFKIFPPLKYFMYTPTFHSLHHTQFRTNYSLFMPLYDFLYGTVDKSSDTLYEKSLKGKKEIPQVVYLTHPTSMDSIYHLRLGLASLASKPYSTKWYLLMIRPLTWLFAIFTSFFGSTFTVESIKLDKLKMETWAIPRFSFQYFLSWHRDSINNMIGNVILEADREGVEVMSLGLYNQSEELNRNGELFLQKHPKLKVRLVDGTALASAVVLNGIPQGTDRVIMRGQVSKTCYAIALGLCQKGIKVAAVCKFEHEHLKRQLPTKFWSNLVLSDNYDAKVWLVGDGITDKEQERAPKGARFIPFSLFPVKNLRKDCFYYTTPAMRVPKNLENMHACENWLPRRVMSAWRVAGIVHAMEGWDAHECGLETLDPDRVWNAALGHGFLPLTYPQLNGLSKLG</sequence>
<dbReference type="AlphaFoldDB" id="A0AAV7DXK3"/>
<evidence type="ECO:0000313" key="10">
    <source>
        <dbReference type="Proteomes" id="UP000825729"/>
    </source>
</evidence>
<dbReference type="InterPro" id="IPR006694">
    <property type="entry name" value="Fatty_acid_hydroxylase"/>
</dbReference>
<feature type="domain" description="Very-long-chain aldehyde decarbonylase CER1-like C-terminal" evidence="8">
    <location>
        <begin position="451"/>
        <end position="614"/>
    </location>
</feature>
<protein>
    <recommendedName>
        <fullName evidence="11">Protein ECERIFERUM 1-like</fullName>
    </recommendedName>
</protein>
<accession>A0AAV7DXK3</accession>
<evidence type="ECO:0000256" key="5">
    <source>
        <dbReference type="ARBA" id="ARBA00023136"/>
    </source>
</evidence>
<evidence type="ECO:0000256" key="1">
    <source>
        <dbReference type="ARBA" id="ARBA00004141"/>
    </source>
</evidence>